<feature type="transmembrane region" description="Helical" evidence="7">
    <location>
        <begin position="63"/>
        <end position="79"/>
    </location>
</feature>
<evidence type="ECO:0000313" key="10">
    <source>
        <dbReference type="EMBL" id="HGE75037.1"/>
    </source>
</evidence>
<dbReference type="SUPFAM" id="SSF82689">
    <property type="entry name" value="Mechanosensitive channel protein MscS (YggB), C-terminal domain"/>
    <property type="match status" value="1"/>
</dbReference>
<dbReference type="Pfam" id="PF00924">
    <property type="entry name" value="MS_channel_2nd"/>
    <property type="match status" value="1"/>
</dbReference>
<feature type="domain" description="Mechanosensitive ion channel MscS C-terminal" evidence="9">
    <location>
        <begin position="178"/>
        <end position="253"/>
    </location>
</feature>
<dbReference type="Gene3D" id="1.10.287.1260">
    <property type="match status" value="1"/>
</dbReference>
<evidence type="ECO:0000256" key="4">
    <source>
        <dbReference type="ARBA" id="ARBA00022692"/>
    </source>
</evidence>
<dbReference type="Pfam" id="PF21082">
    <property type="entry name" value="MS_channel_3rd"/>
    <property type="match status" value="1"/>
</dbReference>
<comment type="similarity">
    <text evidence="2">Belongs to the MscS (TC 1.A.23) family.</text>
</comment>
<dbReference type="Gene3D" id="3.30.70.100">
    <property type="match status" value="1"/>
</dbReference>
<evidence type="ECO:0000256" key="1">
    <source>
        <dbReference type="ARBA" id="ARBA00004651"/>
    </source>
</evidence>
<evidence type="ECO:0000256" key="6">
    <source>
        <dbReference type="ARBA" id="ARBA00023136"/>
    </source>
</evidence>
<evidence type="ECO:0000256" key="2">
    <source>
        <dbReference type="ARBA" id="ARBA00008017"/>
    </source>
</evidence>
<organism evidence="10">
    <name type="scientific">Mesoaciditoga lauensis</name>
    <dbReference type="NCBI Taxonomy" id="1495039"/>
    <lineage>
        <taxon>Bacteria</taxon>
        <taxon>Thermotogati</taxon>
        <taxon>Thermotogota</taxon>
        <taxon>Thermotogae</taxon>
        <taxon>Mesoaciditogales</taxon>
        <taxon>Mesoaciditogaceae</taxon>
        <taxon>Mesoaciditoga</taxon>
    </lineage>
</organism>
<comment type="caution">
    <text evidence="10">The sequence shown here is derived from an EMBL/GenBank/DDBJ whole genome shotgun (WGS) entry which is preliminary data.</text>
</comment>
<feature type="transmembrane region" description="Helical" evidence="7">
    <location>
        <begin position="23"/>
        <end position="43"/>
    </location>
</feature>
<dbReference type="InterPro" id="IPR049278">
    <property type="entry name" value="MS_channel_C"/>
</dbReference>
<comment type="subcellular location">
    <subcellularLocation>
        <location evidence="1">Cell membrane</location>
        <topology evidence="1">Multi-pass membrane protein</topology>
    </subcellularLocation>
</comment>
<keyword evidence="3" id="KW-1003">Cell membrane</keyword>
<accession>A0A7V3REE4</accession>
<evidence type="ECO:0000256" key="3">
    <source>
        <dbReference type="ARBA" id="ARBA00022475"/>
    </source>
</evidence>
<proteinExistence type="inferred from homology"/>
<keyword evidence="5 7" id="KW-1133">Transmembrane helix</keyword>
<dbReference type="PANTHER" id="PTHR30221">
    <property type="entry name" value="SMALL-CONDUCTANCE MECHANOSENSITIVE CHANNEL"/>
    <property type="match status" value="1"/>
</dbReference>
<gene>
    <name evidence="10" type="ORF">ENX73_02800</name>
</gene>
<dbReference type="InterPro" id="IPR023408">
    <property type="entry name" value="MscS_beta-dom_sf"/>
</dbReference>
<dbReference type="InterPro" id="IPR011014">
    <property type="entry name" value="MscS_channel_TM-2"/>
</dbReference>
<dbReference type="InterPro" id="IPR010920">
    <property type="entry name" value="LSM_dom_sf"/>
</dbReference>
<dbReference type="InterPro" id="IPR011066">
    <property type="entry name" value="MscS_channel_C_sf"/>
</dbReference>
<keyword evidence="6 7" id="KW-0472">Membrane</keyword>
<feature type="domain" description="Mechanosensitive ion channel MscS" evidence="8">
    <location>
        <begin position="107"/>
        <end position="168"/>
    </location>
</feature>
<dbReference type="InterPro" id="IPR045275">
    <property type="entry name" value="MscS_archaea/bacteria_type"/>
</dbReference>
<evidence type="ECO:0000256" key="7">
    <source>
        <dbReference type="SAM" id="Phobius"/>
    </source>
</evidence>
<dbReference type="GO" id="GO:0005886">
    <property type="term" value="C:plasma membrane"/>
    <property type="evidence" value="ECO:0007669"/>
    <property type="project" value="UniProtKB-SubCell"/>
</dbReference>
<name>A0A7V3REE4_9BACT</name>
<sequence>MATPTSLIHGIENSILIYYLPRVLVAIGILIAANYLGAFVAKLINHAVKRAGKGLRAPNTTKLLIKSLFVFIAIMIIIGEFDINLWPLLTSLGVAGIIIGLALQAPLGNFFSGLMVILTDAVNEGDSLDVNGMSGTVHAVKFNHTIIDTWDGKRIHIPNSSVWSSNITKYWPKLARRIDMPIGVPYSLKPEQLEAVPELLKKLLQEEPLVYKGPLSDEDPVVTNYVTFDGFGSSSVNFSIHFWVLRNDYFDAQIAM</sequence>
<evidence type="ECO:0000259" key="8">
    <source>
        <dbReference type="Pfam" id="PF00924"/>
    </source>
</evidence>
<feature type="transmembrane region" description="Helical" evidence="7">
    <location>
        <begin position="85"/>
        <end position="105"/>
    </location>
</feature>
<dbReference type="SUPFAM" id="SSF82861">
    <property type="entry name" value="Mechanosensitive channel protein MscS (YggB), transmembrane region"/>
    <property type="match status" value="1"/>
</dbReference>
<reference evidence="10" key="1">
    <citation type="journal article" date="2020" name="mSystems">
        <title>Genome- and Community-Level Interaction Insights into Carbon Utilization and Element Cycling Functions of Hydrothermarchaeota in Hydrothermal Sediment.</title>
        <authorList>
            <person name="Zhou Z."/>
            <person name="Liu Y."/>
            <person name="Xu W."/>
            <person name="Pan J."/>
            <person name="Luo Z.H."/>
            <person name="Li M."/>
        </authorList>
    </citation>
    <scope>NUCLEOTIDE SEQUENCE [LARGE SCALE GENOMIC DNA]</scope>
    <source>
        <strain evidence="10">SpSt-966</strain>
    </source>
</reference>
<dbReference type="GO" id="GO:0008381">
    <property type="term" value="F:mechanosensitive monoatomic ion channel activity"/>
    <property type="evidence" value="ECO:0007669"/>
    <property type="project" value="InterPro"/>
</dbReference>
<dbReference type="Gene3D" id="2.30.30.60">
    <property type="match status" value="1"/>
</dbReference>
<dbReference type="EMBL" id="DTPE01000113">
    <property type="protein sequence ID" value="HGE75037.1"/>
    <property type="molecule type" value="Genomic_DNA"/>
</dbReference>
<dbReference type="AlphaFoldDB" id="A0A7V3REE4"/>
<dbReference type="PANTHER" id="PTHR30221:SF1">
    <property type="entry name" value="SMALL-CONDUCTANCE MECHANOSENSITIVE CHANNEL"/>
    <property type="match status" value="1"/>
</dbReference>
<keyword evidence="4 7" id="KW-0812">Transmembrane</keyword>
<evidence type="ECO:0000259" key="9">
    <source>
        <dbReference type="Pfam" id="PF21082"/>
    </source>
</evidence>
<dbReference type="SUPFAM" id="SSF50182">
    <property type="entry name" value="Sm-like ribonucleoproteins"/>
    <property type="match status" value="1"/>
</dbReference>
<protein>
    <submittedName>
        <fullName evidence="10">Mechanosensitive ion channel family protein</fullName>
    </submittedName>
</protein>
<evidence type="ECO:0000256" key="5">
    <source>
        <dbReference type="ARBA" id="ARBA00022989"/>
    </source>
</evidence>
<dbReference type="InterPro" id="IPR006685">
    <property type="entry name" value="MscS_channel_2nd"/>
</dbReference>